<evidence type="ECO:0000313" key="6">
    <source>
        <dbReference type="EMBL" id="CDP34221.1"/>
    </source>
</evidence>
<accession>A0A060T501</accession>
<dbReference type="GO" id="GO:0005829">
    <property type="term" value="C:cytosol"/>
    <property type="evidence" value="ECO:0007669"/>
    <property type="project" value="TreeGrafter"/>
</dbReference>
<dbReference type="SUPFAM" id="SSF48452">
    <property type="entry name" value="TPR-like"/>
    <property type="match status" value="1"/>
</dbReference>
<dbReference type="InterPro" id="IPR019734">
    <property type="entry name" value="TPR_rpt"/>
</dbReference>
<comment type="similarity">
    <text evidence="3">Belongs to the TTC4 family.</text>
</comment>
<feature type="coiled-coil region" evidence="4">
    <location>
        <begin position="173"/>
        <end position="213"/>
    </location>
</feature>
<evidence type="ECO:0000256" key="2">
    <source>
        <dbReference type="ARBA" id="ARBA00022803"/>
    </source>
</evidence>
<dbReference type="GO" id="GO:0005634">
    <property type="term" value="C:nucleus"/>
    <property type="evidence" value="ECO:0007669"/>
    <property type="project" value="TreeGrafter"/>
</dbReference>
<reference evidence="6" key="2">
    <citation type="submission" date="2014-06" db="EMBL/GenBank/DDBJ databases">
        <title>The complete genome of Blastobotrys (Arxula) adeninivorans LS3 - a yeast of biotechnological interest.</title>
        <authorList>
            <person name="Kunze G."/>
            <person name="Gaillardin C."/>
            <person name="Czernicka M."/>
            <person name="Durrens P."/>
            <person name="Martin T."/>
            <person name="Boer E."/>
            <person name="Gabaldon T."/>
            <person name="Cruz J."/>
            <person name="Talla E."/>
            <person name="Marck C."/>
            <person name="Goffeau A."/>
            <person name="Barbe V."/>
            <person name="Baret P."/>
            <person name="Baronian K."/>
            <person name="Beier S."/>
            <person name="Bleykasten C."/>
            <person name="Bode R."/>
            <person name="Casaregola S."/>
            <person name="Despons L."/>
            <person name="Fairhead C."/>
            <person name="Giersberg M."/>
            <person name="Gierski P."/>
            <person name="Hahnel U."/>
            <person name="Hartmann A."/>
            <person name="Jankowska D."/>
            <person name="Jubin C."/>
            <person name="Jung P."/>
            <person name="Lafontaine I."/>
            <person name="Leh-Louis V."/>
            <person name="Lemaire M."/>
            <person name="Marcet-Houben M."/>
            <person name="Mascher M."/>
            <person name="Morel G."/>
            <person name="Richard G.-F."/>
            <person name="Riechen J."/>
            <person name="Sacerdot C."/>
            <person name="Sarkar A."/>
            <person name="Savel G."/>
            <person name="Schacherer J."/>
            <person name="Sherman D."/>
            <person name="Straub M.-L."/>
            <person name="Stein N."/>
            <person name="Thierry A."/>
            <person name="Trautwein-Schult A."/>
            <person name="Westhof E."/>
            <person name="Worch S."/>
            <person name="Dujon B."/>
            <person name="Souciet J.-L."/>
            <person name="Wincker P."/>
            <person name="Scholz U."/>
            <person name="Neuveglise N."/>
        </authorList>
    </citation>
    <scope>NUCLEOTIDE SEQUENCE</scope>
    <source>
        <strain evidence="6">LS3</strain>
    </source>
</reference>
<dbReference type="PANTHER" id="PTHR46035">
    <property type="entry name" value="TETRATRICOPEPTIDE REPEAT PROTEIN 4"/>
    <property type="match status" value="1"/>
</dbReference>
<dbReference type="AlphaFoldDB" id="A0A060T501"/>
<dbReference type="PhylomeDB" id="A0A060T501"/>
<evidence type="ECO:0000259" key="5">
    <source>
        <dbReference type="Pfam" id="PF18972"/>
    </source>
</evidence>
<dbReference type="InterPro" id="IPR044059">
    <property type="entry name" value="Csn1/TTC4_wheel"/>
</dbReference>
<dbReference type="Gene3D" id="1.25.40.10">
    <property type="entry name" value="Tetratricopeptide repeat domain"/>
    <property type="match status" value="1"/>
</dbReference>
<proteinExistence type="inferred from homology"/>
<keyword evidence="1" id="KW-0677">Repeat</keyword>
<dbReference type="GO" id="GO:0006457">
    <property type="term" value="P:protein folding"/>
    <property type="evidence" value="ECO:0007669"/>
    <property type="project" value="TreeGrafter"/>
</dbReference>
<feature type="domain" description="Cns1/TTC4 wheel" evidence="5">
    <location>
        <begin position="241"/>
        <end position="357"/>
    </location>
</feature>
<dbReference type="PANTHER" id="PTHR46035:SF1">
    <property type="entry name" value="TETRATRICOPEPTIDE REPEAT PROTEIN 4"/>
    <property type="match status" value="1"/>
</dbReference>
<dbReference type="InterPro" id="IPR011990">
    <property type="entry name" value="TPR-like_helical_dom_sf"/>
</dbReference>
<evidence type="ECO:0000256" key="4">
    <source>
        <dbReference type="SAM" id="Coils"/>
    </source>
</evidence>
<dbReference type="GO" id="GO:0051879">
    <property type="term" value="F:Hsp90 protein binding"/>
    <property type="evidence" value="ECO:0007669"/>
    <property type="project" value="InterPro"/>
</dbReference>
<gene>
    <name evidence="6" type="ORF">GNLVRS02_ARAD1C07436g</name>
</gene>
<name>A0A060T501_BLAAD</name>
<dbReference type="EMBL" id="HG937693">
    <property type="protein sequence ID" value="CDP34221.1"/>
    <property type="molecule type" value="Genomic_DNA"/>
</dbReference>
<reference evidence="6" key="1">
    <citation type="submission" date="2014-02" db="EMBL/GenBank/DDBJ databases">
        <authorList>
            <person name="Genoscope - CEA"/>
        </authorList>
    </citation>
    <scope>NUCLEOTIDE SEQUENCE</scope>
    <source>
        <strain evidence="6">LS3</strain>
    </source>
</reference>
<dbReference type="SMART" id="SM00028">
    <property type="entry name" value="TPR"/>
    <property type="match status" value="3"/>
</dbReference>
<protein>
    <submittedName>
        <fullName evidence="6">ARAD1C07436p</fullName>
    </submittedName>
</protein>
<dbReference type="GO" id="GO:0030544">
    <property type="term" value="F:Hsp70 protein binding"/>
    <property type="evidence" value="ECO:0007669"/>
    <property type="project" value="TreeGrafter"/>
</dbReference>
<dbReference type="Pfam" id="PF18972">
    <property type="entry name" value="Wheel"/>
    <property type="match status" value="1"/>
</dbReference>
<sequence length="373" mass="41897">MSAPVQRPDAPSEPLSTTNADEFIEGLKKIPFFMTQLEDEPDSEGATQIEALKALAYEGEPHEIALNFKNHGNDCYRAKKYKDAVEYYTKALAVKCGVAEIDAACYNNRAACNLELKNYRRCINDCKQALMLDGSNVKALYRSAKAYKAIDSLDEARDCLVYGLTIDSENGPLKSLLKEVELRAADLKKLEEMRRAKEEHKLAKQRALNLAVESRGWSFMATDSPRDHSEMLEIKLDEETNHLSTLLIPVIILYPLERESDIIQSQPEDVDLLETVSLALQEAPPWFSKSPNHPADYALSNLSFYLQTSAGGLAKVGRKATLAKALDMKEPRLPLIDSALRIYVVPKNRANEFLGSWDKAYTLSQMRETKFQA</sequence>
<keyword evidence="4" id="KW-0175">Coiled coil</keyword>
<keyword evidence="2" id="KW-0802">TPR repeat</keyword>
<evidence type="ECO:0000256" key="3">
    <source>
        <dbReference type="ARBA" id="ARBA00023602"/>
    </source>
</evidence>
<organism evidence="6">
    <name type="scientific">Blastobotrys adeninivorans</name>
    <name type="common">Yeast</name>
    <name type="synonym">Arxula adeninivorans</name>
    <dbReference type="NCBI Taxonomy" id="409370"/>
    <lineage>
        <taxon>Eukaryota</taxon>
        <taxon>Fungi</taxon>
        <taxon>Dikarya</taxon>
        <taxon>Ascomycota</taxon>
        <taxon>Saccharomycotina</taxon>
        <taxon>Dipodascomycetes</taxon>
        <taxon>Dipodascales</taxon>
        <taxon>Trichomonascaceae</taxon>
        <taxon>Blastobotrys</taxon>
    </lineage>
</organism>
<evidence type="ECO:0000256" key="1">
    <source>
        <dbReference type="ARBA" id="ARBA00022737"/>
    </source>
</evidence>